<dbReference type="HOGENOM" id="CLU_2860599_0_0_6"/>
<dbReference type="KEGG" id="ete:ETEE_1658"/>
<accession>A0A076LN05</accession>
<protein>
    <submittedName>
        <fullName evidence="1">Uncharacterized protein</fullName>
    </submittedName>
</protein>
<sequence>MRCEFIVNERKREIAKFKCVCVVKKMVDIAYFVRFMPEKFCDLSTDLDHSGRALFFLCLIVTFF</sequence>
<evidence type="ECO:0000313" key="2">
    <source>
        <dbReference type="Proteomes" id="UP000028681"/>
    </source>
</evidence>
<organism evidence="1 2">
    <name type="scientific">Edwardsiella anguillarum ET080813</name>
    <dbReference type="NCBI Taxonomy" id="667120"/>
    <lineage>
        <taxon>Bacteria</taxon>
        <taxon>Pseudomonadati</taxon>
        <taxon>Pseudomonadota</taxon>
        <taxon>Gammaproteobacteria</taxon>
        <taxon>Enterobacterales</taxon>
        <taxon>Hafniaceae</taxon>
        <taxon>Edwardsiella</taxon>
    </lineage>
</organism>
<gene>
    <name evidence="1" type="ORF">ETEE_1658</name>
</gene>
<dbReference type="EMBL" id="CP006664">
    <property type="protein sequence ID" value="AIJ08107.1"/>
    <property type="molecule type" value="Genomic_DNA"/>
</dbReference>
<dbReference type="AlphaFoldDB" id="A0A076LN05"/>
<dbReference type="Proteomes" id="UP000028681">
    <property type="component" value="Chromosome"/>
</dbReference>
<reference evidence="1 2" key="1">
    <citation type="journal article" date="2012" name="PLoS ONE">
        <title>Edwardsiella comparative phylogenomics reveal the new intra/inter-species taxonomic relationships, virulence evolution and niche adaptation mechanisms.</title>
        <authorList>
            <person name="Yang M."/>
            <person name="Lv Y."/>
            <person name="Xiao J."/>
            <person name="Wu H."/>
            <person name="Zheng H."/>
            <person name="Liu Q."/>
            <person name="Zhang Y."/>
            <person name="Wang Q."/>
        </authorList>
    </citation>
    <scope>NUCLEOTIDE SEQUENCE [LARGE SCALE GENOMIC DNA]</scope>
    <source>
        <strain evidence="2">080813</strain>
    </source>
</reference>
<name>A0A076LN05_9GAMM</name>
<evidence type="ECO:0000313" key="1">
    <source>
        <dbReference type="EMBL" id="AIJ08107.1"/>
    </source>
</evidence>
<proteinExistence type="predicted"/>